<dbReference type="AlphaFoldDB" id="A0A381PKN5"/>
<sequence>MNTARRLRRDTFLFTLVQGGESLAKRDQSVSLIGELATEAAAGDHGPSRKMREADAALRDVLMLPPFAAGTKHVHSALPEQFRVGFGNRNPGML</sequence>
<name>A0A381PKN5_9ZZZZ</name>
<accession>A0A381PKN5</accession>
<reference evidence="1" key="1">
    <citation type="submission" date="2018-05" db="EMBL/GenBank/DDBJ databases">
        <authorList>
            <person name="Lanie J.A."/>
            <person name="Ng W.-L."/>
            <person name="Kazmierczak K.M."/>
            <person name="Andrzejewski T.M."/>
            <person name="Davidsen T.M."/>
            <person name="Wayne K.J."/>
            <person name="Tettelin H."/>
            <person name="Glass J.I."/>
            <person name="Rusch D."/>
            <person name="Podicherti R."/>
            <person name="Tsui H.-C.T."/>
            <person name="Winkler M.E."/>
        </authorList>
    </citation>
    <scope>NUCLEOTIDE SEQUENCE</scope>
</reference>
<gene>
    <name evidence="1" type="ORF">METZ01_LOCUS20426</name>
</gene>
<proteinExistence type="predicted"/>
<protein>
    <submittedName>
        <fullName evidence="1">Uncharacterized protein</fullName>
    </submittedName>
</protein>
<dbReference type="EMBL" id="UINC01001016">
    <property type="protein sequence ID" value="SUZ67572.1"/>
    <property type="molecule type" value="Genomic_DNA"/>
</dbReference>
<evidence type="ECO:0000313" key="1">
    <source>
        <dbReference type="EMBL" id="SUZ67572.1"/>
    </source>
</evidence>
<organism evidence="1">
    <name type="scientific">marine metagenome</name>
    <dbReference type="NCBI Taxonomy" id="408172"/>
    <lineage>
        <taxon>unclassified sequences</taxon>
        <taxon>metagenomes</taxon>
        <taxon>ecological metagenomes</taxon>
    </lineage>
</organism>